<gene>
    <name evidence="3" type="ORF">S01H1_65382</name>
</gene>
<dbReference type="Gene3D" id="3.10.620.30">
    <property type="match status" value="1"/>
</dbReference>
<proteinExistence type="predicted"/>
<dbReference type="AlphaFoldDB" id="X0XMS0"/>
<evidence type="ECO:0000259" key="2">
    <source>
        <dbReference type="Pfam" id="PF01841"/>
    </source>
</evidence>
<organism evidence="3">
    <name type="scientific">marine sediment metagenome</name>
    <dbReference type="NCBI Taxonomy" id="412755"/>
    <lineage>
        <taxon>unclassified sequences</taxon>
        <taxon>metagenomes</taxon>
        <taxon>ecological metagenomes</taxon>
    </lineage>
</organism>
<feature type="domain" description="Transglutaminase-like" evidence="2">
    <location>
        <begin position="79"/>
        <end position="159"/>
    </location>
</feature>
<reference evidence="3" key="1">
    <citation type="journal article" date="2014" name="Front. Microbiol.">
        <title>High frequency of phylogenetically diverse reductive dehalogenase-homologous genes in deep subseafloor sedimentary metagenomes.</title>
        <authorList>
            <person name="Kawai M."/>
            <person name="Futagami T."/>
            <person name="Toyoda A."/>
            <person name="Takaki Y."/>
            <person name="Nishi S."/>
            <person name="Hori S."/>
            <person name="Arai W."/>
            <person name="Tsubouchi T."/>
            <person name="Morono Y."/>
            <person name="Uchiyama I."/>
            <person name="Ito T."/>
            <person name="Fujiyama A."/>
            <person name="Inagaki F."/>
            <person name="Takami H."/>
        </authorList>
    </citation>
    <scope>NUCLEOTIDE SEQUENCE</scope>
    <source>
        <strain evidence="3">Expedition CK06-06</strain>
    </source>
</reference>
<dbReference type="Pfam" id="PF01841">
    <property type="entry name" value="Transglut_core"/>
    <property type="match status" value="1"/>
</dbReference>
<feature type="region of interest" description="Disordered" evidence="1">
    <location>
        <begin position="27"/>
        <end position="50"/>
    </location>
</feature>
<sequence>WVIWGALVGLLILGGLACLPAKGTPYSEPPEPASSLPQPSPQPRTDSVSDYIESTNPLVRDTAVLAVQNSPADIEANSEVWKIWKINYWVANNISYVSDPKGHNYFAYAHETLQARGGDCDDFSILLASMYEAVGLDAAIASIDTDDDVKPDHMTCLVYYPEDGDTFIKEEIIILGMIGLNTQVRVIYFDPAKSKLLPEKYTTGVWIVADPAMAMDKDKVGYVIHKPYKATLVIDVGS</sequence>
<feature type="non-terminal residue" evidence="3">
    <location>
        <position position="1"/>
    </location>
</feature>
<name>X0XMS0_9ZZZZ</name>
<accession>X0XMS0</accession>
<comment type="caution">
    <text evidence="3">The sequence shown here is derived from an EMBL/GenBank/DDBJ whole genome shotgun (WGS) entry which is preliminary data.</text>
</comment>
<feature type="compositionally biased region" description="Pro residues" evidence="1">
    <location>
        <begin position="27"/>
        <end position="42"/>
    </location>
</feature>
<dbReference type="InterPro" id="IPR002931">
    <property type="entry name" value="Transglutaminase-like"/>
</dbReference>
<evidence type="ECO:0000256" key="1">
    <source>
        <dbReference type="SAM" id="MobiDB-lite"/>
    </source>
</evidence>
<dbReference type="InterPro" id="IPR038765">
    <property type="entry name" value="Papain-like_cys_pep_sf"/>
</dbReference>
<dbReference type="EMBL" id="BARS01043158">
    <property type="protein sequence ID" value="GAG36627.1"/>
    <property type="molecule type" value="Genomic_DNA"/>
</dbReference>
<protein>
    <recommendedName>
        <fullName evidence="2">Transglutaminase-like domain-containing protein</fullName>
    </recommendedName>
</protein>
<evidence type="ECO:0000313" key="3">
    <source>
        <dbReference type="EMBL" id="GAG36627.1"/>
    </source>
</evidence>
<dbReference type="SUPFAM" id="SSF54001">
    <property type="entry name" value="Cysteine proteinases"/>
    <property type="match status" value="1"/>
</dbReference>